<keyword evidence="3" id="KW-1185">Reference proteome</keyword>
<organism evidence="2 3">
    <name type="scientific">Adineta ricciae</name>
    <name type="common">Rotifer</name>
    <dbReference type="NCBI Taxonomy" id="249248"/>
    <lineage>
        <taxon>Eukaryota</taxon>
        <taxon>Metazoa</taxon>
        <taxon>Spiralia</taxon>
        <taxon>Gnathifera</taxon>
        <taxon>Rotifera</taxon>
        <taxon>Eurotatoria</taxon>
        <taxon>Bdelloidea</taxon>
        <taxon>Adinetida</taxon>
        <taxon>Adinetidae</taxon>
        <taxon>Adineta</taxon>
    </lineage>
</organism>
<dbReference type="Proteomes" id="UP000663828">
    <property type="component" value="Unassembled WGS sequence"/>
</dbReference>
<name>A0A814DRN1_ADIRI</name>
<evidence type="ECO:0000256" key="1">
    <source>
        <dbReference type="SAM" id="MobiDB-lite"/>
    </source>
</evidence>
<sequence>MTNYPSPKFSACQVNKSDAGSDPTIRQNPIGFLETELHWNPTRKIPLKIQEIHVSDPRPSESNAIPSPGFHRIRRIPVGSDKILYWIRCEASTKELARRNCVPFDSEFNFASNGAPYSFLDLSEEHEYSLQNVETETANDIETGNDIPDYYGTVGSGQNPAARNLLKSAKTVPESRRAVPDPTQISTDPVAGMIDLESKQLKQIFRKSTPK</sequence>
<evidence type="ECO:0000313" key="2">
    <source>
        <dbReference type="EMBL" id="CAF0958665.1"/>
    </source>
</evidence>
<proteinExistence type="predicted"/>
<feature type="region of interest" description="Disordered" evidence="1">
    <location>
        <begin position="1"/>
        <end position="25"/>
    </location>
</feature>
<protein>
    <submittedName>
        <fullName evidence="2">Uncharacterized protein</fullName>
    </submittedName>
</protein>
<reference evidence="2" key="1">
    <citation type="submission" date="2021-02" db="EMBL/GenBank/DDBJ databases">
        <authorList>
            <person name="Nowell W R."/>
        </authorList>
    </citation>
    <scope>NUCLEOTIDE SEQUENCE</scope>
</reference>
<dbReference type="EMBL" id="CAJNOR010000600">
    <property type="protein sequence ID" value="CAF0958665.1"/>
    <property type="molecule type" value="Genomic_DNA"/>
</dbReference>
<comment type="caution">
    <text evidence="2">The sequence shown here is derived from an EMBL/GenBank/DDBJ whole genome shotgun (WGS) entry which is preliminary data.</text>
</comment>
<accession>A0A814DRN1</accession>
<dbReference type="AlphaFoldDB" id="A0A814DRN1"/>
<evidence type="ECO:0000313" key="3">
    <source>
        <dbReference type="Proteomes" id="UP000663828"/>
    </source>
</evidence>
<gene>
    <name evidence="2" type="ORF">XAT740_LOCUS11059</name>
</gene>